<organism evidence="1 2">
    <name type="scientific">Mycena albidolilacea</name>
    <dbReference type="NCBI Taxonomy" id="1033008"/>
    <lineage>
        <taxon>Eukaryota</taxon>
        <taxon>Fungi</taxon>
        <taxon>Dikarya</taxon>
        <taxon>Basidiomycota</taxon>
        <taxon>Agaricomycotina</taxon>
        <taxon>Agaricomycetes</taxon>
        <taxon>Agaricomycetidae</taxon>
        <taxon>Agaricales</taxon>
        <taxon>Marasmiineae</taxon>
        <taxon>Mycenaceae</taxon>
        <taxon>Mycena</taxon>
    </lineage>
</organism>
<accession>A0AAD7AS38</accession>
<name>A0AAD7AS38_9AGAR</name>
<proteinExistence type="predicted"/>
<evidence type="ECO:0000313" key="1">
    <source>
        <dbReference type="EMBL" id="KAJ7366931.1"/>
    </source>
</evidence>
<comment type="caution">
    <text evidence="1">The sequence shown here is derived from an EMBL/GenBank/DDBJ whole genome shotgun (WGS) entry which is preliminary data.</text>
</comment>
<dbReference type="AlphaFoldDB" id="A0AAD7AS38"/>
<reference evidence="1" key="1">
    <citation type="submission" date="2023-03" db="EMBL/GenBank/DDBJ databases">
        <title>Massive genome expansion in bonnet fungi (Mycena s.s.) driven by repeated elements and novel gene families across ecological guilds.</title>
        <authorList>
            <consortium name="Lawrence Berkeley National Laboratory"/>
            <person name="Harder C.B."/>
            <person name="Miyauchi S."/>
            <person name="Viragh M."/>
            <person name="Kuo A."/>
            <person name="Thoen E."/>
            <person name="Andreopoulos B."/>
            <person name="Lu D."/>
            <person name="Skrede I."/>
            <person name="Drula E."/>
            <person name="Henrissat B."/>
            <person name="Morin E."/>
            <person name="Kohler A."/>
            <person name="Barry K."/>
            <person name="LaButti K."/>
            <person name="Morin E."/>
            <person name="Salamov A."/>
            <person name="Lipzen A."/>
            <person name="Mereny Z."/>
            <person name="Hegedus B."/>
            <person name="Baldrian P."/>
            <person name="Stursova M."/>
            <person name="Weitz H."/>
            <person name="Taylor A."/>
            <person name="Grigoriev I.V."/>
            <person name="Nagy L.G."/>
            <person name="Martin F."/>
            <person name="Kauserud H."/>
        </authorList>
    </citation>
    <scope>NUCLEOTIDE SEQUENCE</scope>
    <source>
        <strain evidence="1">CBHHK002</strain>
    </source>
</reference>
<dbReference type="EMBL" id="JARIHO010000002">
    <property type="protein sequence ID" value="KAJ7366931.1"/>
    <property type="molecule type" value="Genomic_DNA"/>
</dbReference>
<gene>
    <name evidence="1" type="ORF">DFH08DRAFT_797788</name>
</gene>
<sequence>MAGRCACLTLSGSSRLTGHIAATPEPQTPGAQASQAVPEFAPISINIAYSLRNPADGFQFVFPTHSYPSDGYFYAYSIDLERGGECVLVKRYSLVESGEDAGM</sequence>
<dbReference type="Proteomes" id="UP001218218">
    <property type="component" value="Unassembled WGS sequence"/>
</dbReference>
<protein>
    <submittedName>
        <fullName evidence="1">Uncharacterized protein</fullName>
    </submittedName>
</protein>
<evidence type="ECO:0000313" key="2">
    <source>
        <dbReference type="Proteomes" id="UP001218218"/>
    </source>
</evidence>
<keyword evidence="2" id="KW-1185">Reference proteome</keyword>